<evidence type="ECO:0000313" key="2">
    <source>
        <dbReference type="Proteomes" id="UP000827092"/>
    </source>
</evidence>
<proteinExistence type="predicted"/>
<evidence type="ECO:0000313" key="1">
    <source>
        <dbReference type="EMBL" id="KAG8196289.1"/>
    </source>
</evidence>
<dbReference type="AlphaFoldDB" id="A0AAV6VHX2"/>
<dbReference type="Proteomes" id="UP000827092">
    <property type="component" value="Unassembled WGS sequence"/>
</dbReference>
<organism evidence="1 2">
    <name type="scientific">Oedothorax gibbosus</name>
    <dbReference type="NCBI Taxonomy" id="931172"/>
    <lineage>
        <taxon>Eukaryota</taxon>
        <taxon>Metazoa</taxon>
        <taxon>Ecdysozoa</taxon>
        <taxon>Arthropoda</taxon>
        <taxon>Chelicerata</taxon>
        <taxon>Arachnida</taxon>
        <taxon>Araneae</taxon>
        <taxon>Araneomorphae</taxon>
        <taxon>Entelegynae</taxon>
        <taxon>Araneoidea</taxon>
        <taxon>Linyphiidae</taxon>
        <taxon>Erigoninae</taxon>
        <taxon>Oedothorax</taxon>
    </lineage>
</organism>
<accession>A0AAV6VHX2</accession>
<reference evidence="1 2" key="1">
    <citation type="journal article" date="2022" name="Nat. Ecol. Evol.">
        <title>A masculinizing supergene underlies an exaggerated male reproductive morph in a spider.</title>
        <authorList>
            <person name="Hendrickx F."/>
            <person name="De Corte Z."/>
            <person name="Sonet G."/>
            <person name="Van Belleghem S.M."/>
            <person name="Kostlbacher S."/>
            <person name="Vangestel C."/>
        </authorList>
    </citation>
    <scope>NUCLEOTIDE SEQUENCE [LARGE SCALE GENOMIC DNA]</scope>
    <source>
        <strain evidence="1">W744_W776</strain>
    </source>
</reference>
<protein>
    <submittedName>
        <fullName evidence="1">Uncharacterized protein</fullName>
    </submittedName>
</protein>
<gene>
    <name evidence="1" type="ORF">JTE90_023842</name>
</gene>
<comment type="caution">
    <text evidence="1">The sequence shown here is derived from an EMBL/GenBank/DDBJ whole genome shotgun (WGS) entry which is preliminary data.</text>
</comment>
<dbReference type="EMBL" id="JAFNEN010000073">
    <property type="protein sequence ID" value="KAG8196289.1"/>
    <property type="molecule type" value="Genomic_DNA"/>
</dbReference>
<name>A0AAV6VHX2_9ARAC</name>
<sequence length="117" mass="13184">MYSQIPPSVRIKFDRSILFQPVNCFSKAIQASPLTAEIWKRSRAICKAAQQTELAASSHKRTNNGAVSHSLIYMCMPRQSPVDTAAKLEIPFHGDLDGSVTRWDSWKERELSSKFGE</sequence>
<keyword evidence="2" id="KW-1185">Reference proteome</keyword>